<evidence type="ECO:0000259" key="1">
    <source>
        <dbReference type="Pfam" id="PF03704"/>
    </source>
</evidence>
<comment type="caution">
    <text evidence="2">The sequence shown here is derived from an EMBL/GenBank/DDBJ whole genome shotgun (WGS) entry which is preliminary data.</text>
</comment>
<dbReference type="Pfam" id="PF03704">
    <property type="entry name" value="BTAD"/>
    <property type="match status" value="1"/>
</dbReference>
<sequence>MALNAPSTETKAELLKKAVDLYNGDLLRSASSEHWIIRQSVHYQHRYIGAVTELLKTLHQDQDYHCVHRYAAKALAIVPHSADIYYWLIHAIHKQGHTEIARSELRTAKHRLLDEDYAMLENRLSVEANMT</sequence>
<dbReference type="InterPro" id="IPR051677">
    <property type="entry name" value="AfsR-DnrI-RedD_regulator"/>
</dbReference>
<feature type="domain" description="Bacterial transcriptional activator" evidence="1">
    <location>
        <begin position="4"/>
        <end position="115"/>
    </location>
</feature>
<gene>
    <name evidence="2" type="ORF">LKD71_15430</name>
</gene>
<dbReference type="AlphaFoldDB" id="A0AAE3DUW7"/>
<dbReference type="InterPro" id="IPR011990">
    <property type="entry name" value="TPR-like_helical_dom_sf"/>
</dbReference>
<reference evidence="2 3" key="1">
    <citation type="submission" date="2021-10" db="EMBL/GenBank/DDBJ databases">
        <title>Anaerobic single-cell dispensing facilitates the cultivation of human gut bacteria.</title>
        <authorList>
            <person name="Afrizal A."/>
        </authorList>
    </citation>
    <scope>NUCLEOTIDE SEQUENCE [LARGE SCALE GENOMIC DNA]</scope>
    <source>
        <strain evidence="2 3">CLA-AA-H277</strain>
    </source>
</reference>
<keyword evidence="3" id="KW-1185">Reference proteome</keyword>
<protein>
    <submittedName>
        <fullName evidence="2">Bacterial transcriptional activator domain-containing protein</fullName>
    </submittedName>
</protein>
<organism evidence="2 3">
    <name type="scientific">Fusicatenibacter faecihominis</name>
    <dbReference type="NCBI Taxonomy" id="2881276"/>
    <lineage>
        <taxon>Bacteria</taxon>
        <taxon>Bacillati</taxon>
        <taxon>Bacillota</taxon>
        <taxon>Clostridia</taxon>
        <taxon>Lachnospirales</taxon>
        <taxon>Lachnospiraceae</taxon>
        <taxon>Fusicatenibacter</taxon>
    </lineage>
</organism>
<evidence type="ECO:0000313" key="2">
    <source>
        <dbReference type="EMBL" id="MCC2191166.1"/>
    </source>
</evidence>
<dbReference type="InterPro" id="IPR005158">
    <property type="entry name" value="BTAD"/>
</dbReference>
<dbReference type="SUPFAM" id="SSF48452">
    <property type="entry name" value="TPR-like"/>
    <property type="match status" value="1"/>
</dbReference>
<dbReference type="PANTHER" id="PTHR35807">
    <property type="entry name" value="TRANSCRIPTIONAL REGULATOR REDD-RELATED"/>
    <property type="match status" value="1"/>
</dbReference>
<dbReference type="Gene3D" id="1.25.40.10">
    <property type="entry name" value="Tetratricopeptide repeat domain"/>
    <property type="match status" value="1"/>
</dbReference>
<evidence type="ECO:0000313" key="3">
    <source>
        <dbReference type="Proteomes" id="UP001197875"/>
    </source>
</evidence>
<accession>A0AAE3DUW7</accession>
<name>A0AAE3DUW7_9FIRM</name>
<dbReference type="Proteomes" id="UP001197875">
    <property type="component" value="Unassembled WGS sequence"/>
</dbReference>
<proteinExistence type="predicted"/>
<dbReference type="EMBL" id="JAJEPR010000040">
    <property type="protein sequence ID" value="MCC2191166.1"/>
    <property type="molecule type" value="Genomic_DNA"/>
</dbReference>